<feature type="transmembrane region" description="Helical" evidence="1">
    <location>
        <begin position="12"/>
        <end position="30"/>
    </location>
</feature>
<keyword evidence="1" id="KW-1133">Transmembrane helix</keyword>
<keyword evidence="3" id="KW-1185">Reference proteome</keyword>
<reference evidence="2 3" key="1">
    <citation type="submission" date="2016-10" db="EMBL/GenBank/DDBJ databases">
        <authorList>
            <person name="de Groot N.N."/>
        </authorList>
    </citation>
    <scope>NUCLEOTIDE SEQUENCE [LARGE SCALE GENOMIC DNA]</scope>
    <source>
        <strain evidence="2 3">DSM 19073</strain>
    </source>
</reference>
<keyword evidence="1" id="KW-0812">Transmembrane</keyword>
<protein>
    <submittedName>
        <fullName evidence="2">Polyketide cyclase / dehydrase and lipid transport</fullName>
    </submittedName>
</protein>
<dbReference type="Proteomes" id="UP000199110">
    <property type="component" value="Unassembled WGS sequence"/>
</dbReference>
<feature type="transmembrane region" description="Helical" evidence="1">
    <location>
        <begin position="102"/>
        <end position="131"/>
    </location>
</feature>
<name>A0A1I3SHR4_9RHOB</name>
<keyword evidence="1" id="KW-0472">Membrane</keyword>
<dbReference type="Gene3D" id="3.30.530.20">
    <property type="match status" value="1"/>
</dbReference>
<dbReference type="RefSeq" id="WP_175484924.1">
    <property type="nucleotide sequence ID" value="NZ_FORA01000004.1"/>
</dbReference>
<dbReference type="InterPro" id="IPR019587">
    <property type="entry name" value="Polyketide_cyclase/dehydratase"/>
</dbReference>
<proteinExistence type="predicted"/>
<evidence type="ECO:0000313" key="2">
    <source>
        <dbReference type="EMBL" id="SFJ57171.1"/>
    </source>
</evidence>
<feature type="transmembrane region" description="Helical" evidence="1">
    <location>
        <begin position="42"/>
        <end position="59"/>
    </location>
</feature>
<dbReference type="EMBL" id="FORA01000004">
    <property type="protein sequence ID" value="SFJ57171.1"/>
    <property type="molecule type" value="Genomic_DNA"/>
</dbReference>
<feature type="transmembrane region" description="Helical" evidence="1">
    <location>
        <begin position="152"/>
        <end position="172"/>
    </location>
</feature>
<evidence type="ECO:0000313" key="3">
    <source>
        <dbReference type="Proteomes" id="UP000199110"/>
    </source>
</evidence>
<accession>A0A1I3SHR4</accession>
<dbReference type="AlphaFoldDB" id="A0A1I3SHR4"/>
<sequence>MRVVPRLARIERTLPHILAGGLAMVYAWVVSRTSLMPSGLQFVAPALVILSVHVLWAVWRGGWTGEIVLRRCAVTGVGLVGCILMAVIWAPMPSQAVDAGDIVAGLLTVVACVLILAVVLAVIVGAIWLVYKLIMTVFGGASDDNRRNDLGSLGVVALLLVGASLEGVPGSYRFDGSGLGSFSTDVAAPPEAVWDAMQTATSPAIAVPAILRFLPQPVEVRVDEGVALGSNRVVIMAGREGRGALHLRVVERTATRVRFETVSDHTPTGRWIAIRTITYEVVPTEGGTRLSVEVEFDRKLAPALVFGPMMRAATSMAAGVLGRDTAARAAGVAQ</sequence>
<dbReference type="CDD" id="cd07812">
    <property type="entry name" value="SRPBCC"/>
    <property type="match status" value="1"/>
</dbReference>
<gene>
    <name evidence="2" type="ORF">SAMN04488095_3127</name>
</gene>
<organism evidence="2 3">
    <name type="scientific">Jannaschia pohangensis</name>
    <dbReference type="NCBI Taxonomy" id="390807"/>
    <lineage>
        <taxon>Bacteria</taxon>
        <taxon>Pseudomonadati</taxon>
        <taxon>Pseudomonadota</taxon>
        <taxon>Alphaproteobacteria</taxon>
        <taxon>Rhodobacterales</taxon>
        <taxon>Roseobacteraceae</taxon>
        <taxon>Jannaschia</taxon>
    </lineage>
</organism>
<feature type="transmembrane region" description="Helical" evidence="1">
    <location>
        <begin position="71"/>
        <end position="90"/>
    </location>
</feature>
<dbReference type="SUPFAM" id="SSF55961">
    <property type="entry name" value="Bet v1-like"/>
    <property type="match status" value="1"/>
</dbReference>
<dbReference type="InterPro" id="IPR023393">
    <property type="entry name" value="START-like_dom_sf"/>
</dbReference>
<evidence type="ECO:0000256" key="1">
    <source>
        <dbReference type="SAM" id="Phobius"/>
    </source>
</evidence>
<dbReference type="Pfam" id="PF10604">
    <property type="entry name" value="Polyketide_cyc2"/>
    <property type="match status" value="1"/>
</dbReference>